<organism evidence="2 3">
    <name type="scientific">Desulfonema magnum</name>
    <dbReference type="NCBI Taxonomy" id="45655"/>
    <lineage>
        <taxon>Bacteria</taxon>
        <taxon>Pseudomonadati</taxon>
        <taxon>Thermodesulfobacteriota</taxon>
        <taxon>Desulfobacteria</taxon>
        <taxon>Desulfobacterales</taxon>
        <taxon>Desulfococcaceae</taxon>
        <taxon>Desulfonema</taxon>
    </lineage>
</organism>
<dbReference type="SUPFAM" id="SSF103039">
    <property type="entry name" value="CheC-like"/>
    <property type="match status" value="1"/>
</dbReference>
<keyword evidence="1" id="KW-0145">Chemotaxis</keyword>
<sequence>MVKLVPLKKPRSAKPPVRLKKRLAKKQGETDKMNEDNFINFIREIINIGIGEAANSLSKLVNTRVIIKVPDIRIVETRSIDEYVWNEFSSLGVYMSQDFSGQLKGKTLLFYTEECSVSLLNAIYGGTMKTSNLTEVGIATLHEIGNIIMVSCMTQIIDFIGGKLSFDLPNVTVEVSETYFKNLLKELGKFDKAVVVKNEMSIKDTDIQGYLFVMLSFEDFNLLLDIFREKI</sequence>
<accession>A0A975BM70</accession>
<dbReference type="InterPro" id="IPR051469">
    <property type="entry name" value="FliN/MopA/SpaO"/>
</dbReference>
<gene>
    <name evidence="2" type="ORF">dnm_040840</name>
</gene>
<dbReference type="CDD" id="cd17910">
    <property type="entry name" value="CheC_ClassII"/>
    <property type="match status" value="1"/>
</dbReference>
<name>A0A975BM70_9BACT</name>
<dbReference type="AlphaFoldDB" id="A0A975BM70"/>
<dbReference type="PANTHER" id="PTHR43484">
    <property type="match status" value="1"/>
</dbReference>
<keyword evidence="3" id="KW-1185">Reference proteome</keyword>
<dbReference type="EMBL" id="CP061800">
    <property type="protein sequence ID" value="QTA88043.1"/>
    <property type="molecule type" value="Genomic_DNA"/>
</dbReference>
<protein>
    <submittedName>
        <fullName evidence="2">CheC domain-containing protein</fullName>
    </submittedName>
</protein>
<dbReference type="Gene3D" id="3.40.1550.10">
    <property type="entry name" value="CheC-like"/>
    <property type="match status" value="1"/>
</dbReference>
<dbReference type="InterPro" id="IPR028976">
    <property type="entry name" value="CheC-like_sf"/>
</dbReference>
<dbReference type="KEGG" id="dmm:dnm_040840"/>
<dbReference type="GO" id="GO:0006935">
    <property type="term" value="P:chemotaxis"/>
    <property type="evidence" value="ECO:0007669"/>
    <property type="project" value="UniProtKB-KW"/>
</dbReference>
<evidence type="ECO:0000313" key="2">
    <source>
        <dbReference type="EMBL" id="QTA88043.1"/>
    </source>
</evidence>
<dbReference type="Proteomes" id="UP000663722">
    <property type="component" value="Chromosome"/>
</dbReference>
<evidence type="ECO:0000313" key="3">
    <source>
        <dbReference type="Proteomes" id="UP000663722"/>
    </source>
</evidence>
<evidence type="ECO:0000256" key="1">
    <source>
        <dbReference type="ARBA" id="ARBA00022500"/>
    </source>
</evidence>
<proteinExistence type="predicted"/>
<reference evidence="2" key="1">
    <citation type="journal article" date="2021" name="Microb. Physiol.">
        <title>Proteogenomic Insights into the Physiology of Marine, Sulfate-Reducing, Filamentous Desulfonema limicola and Desulfonema magnum.</title>
        <authorList>
            <person name="Schnaars V."/>
            <person name="Wohlbrand L."/>
            <person name="Scheve S."/>
            <person name="Hinrichs C."/>
            <person name="Reinhardt R."/>
            <person name="Rabus R."/>
        </authorList>
    </citation>
    <scope>NUCLEOTIDE SEQUENCE</scope>
    <source>
        <strain evidence="2">4be13</strain>
    </source>
</reference>
<dbReference type="PANTHER" id="PTHR43484:SF1">
    <property type="entry name" value="FLAGELLAR MOTOR SWITCH PROTEIN FLIN"/>
    <property type="match status" value="1"/>
</dbReference>